<dbReference type="Proteomes" id="UP000637788">
    <property type="component" value="Unassembled WGS sequence"/>
</dbReference>
<reference evidence="1" key="1">
    <citation type="journal article" date="2014" name="Int. J. Syst. Evol. Microbiol.">
        <title>Complete genome sequence of Corynebacterium casei LMG S-19264T (=DSM 44701T), isolated from a smear-ripened cheese.</title>
        <authorList>
            <consortium name="US DOE Joint Genome Institute (JGI-PGF)"/>
            <person name="Walter F."/>
            <person name="Albersmeier A."/>
            <person name="Kalinowski J."/>
            <person name="Ruckert C."/>
        </authorList>
    </citation>
    <scope>NUCLEOTIDE SEQUENCE</scope>
    <source>
        <strain evidence="1">JCM 3035</strain>
    </source>
</reference>
<organism evidence="1 2">
    <name type="scientific">Streptomyces flaveus</name>
    <dbReference type="NCBI Taxonomy" id="66370"/>
    <lineage>
        <taxon>Bacteria</taxon>
        <taxon>Bacillati</taxon>
        <taxon>Actinomycetota</taxon>
        <taxon>Actinomycetes</taxon>
        <taxon>Kitasatosporales</taxon>
        <taxon>Streptomycetaceae</taxon>
        <taxon>Streptomyces</taxon>
        <taxon>Streptomyces aurantiacus group</taxon>
    </lineage>
</organism>
<dbReference type="AlphaFoldDB" id="A0A917RA39"/>
<dbReference type="EMBL" id="BMPQ01000023">
    <property type="protein sequence ID" value="GGK97041.1"/>
    <property type="molecule type" value="Genomic_DNA"/>
</dbReference>
<accession>A0A917RA39</accession>
<name>A0A917RA39_9ACTN</name>
<gene>
    <name evidence="1" type="ORF">GCM10010094_67260</name>
</gene>
<keyword evidence="2" id="KW-1185">Reference proteome</keyword>
<evidence type="ECO:0000313" key="2">
    <source>
        <dbReference type="Proteomes" id="UP000637788"/>
    </source>
</evidence>
<sequence>MPCLKTNVQREYTSYLFGALPLCVALAHEDTFPWYLERYVQLHSDYSPSSGEQPHLDFADSFGYPEVLECRTLDWAAVSAAGPSVIDLIRDRISAGHHCTVFVDDDHLRGRPFVRLHEYLVFGYDDRRREVDVVGFGGRPRVFRKLRIPYDDFARAFRQAKSAVHEGRSEVRSPVQLLRPRPVPHSFSPARLARALQDYLAGTPGETQDTGTWWSAPTVSAPDPADLENKDGVKTYDHLVLHLAQVKDGTAGLDYRMFHLLSEHKGMVLRRLTHLAGTCALHEPLAGTLDAYRELDRQVRGFRLRLLFLPREKAAHEAVRGLEFLARVRETETRLLERVVRIVGFV</sequence>
<dbReference type="RefSeq" id="WP_189325540.1">
    <property type="nucleotide sequence ID" value="NZ_BMPQ01000023.1"/>
</dbReference>
<comment type="caution">
    <text evidence="1">The sequence shown here is derived from an EMBL/GenBank/DDBJ whole genome shotgun (WGS) entry which is preliminary data.</text>
</comment>
<proteinExistence type="predicted"/>
<evidence type="ECO:0000313" key="1">
    <source>
        <dbReference type="EMBL" id="GGK97041.1"/>
    </source>
</evidence>
<protein>
    <submittedName>
        <fullName evidence="1">Uncharacterized protein</fullName>
    </submittedName>
</protein>
<reference evidence="1" key="2">
    <citation type="submission" date="2020-09" db="EMBL/GenBank/DDBJ databases">
        <authorList>
            <person name="Sun Q."/>
            <person name="Ohkuma M."/>
        </authorList>
    </citation>
    <scope>NUCLEOTIDE SEQUENCE</scope>
    <source>
        <strain evidence="1">JCM 3035</strain>
    </source>
</reference>